<dbReference type="Pfam" id="PF07751">
    <property type="entry name" value="Abi_2"/>
    <property type="match status" value="1"/>
</dbReference>
<gene>
    <name evidence="1" type="ORF">ACT75_10605</name>
    <name evidence="2" type="ORF">CQR80_00965</name>
    <name evidence="3" type="ORF">FXB79_07040</name>
</gene>
<reference evidence="1 4" key="1">
    <citation type="submission" date="2015-10" db="EMBL/GenBank/DDBJ databases">
        <title>Tn-seq of a polymicrobial infection.</title>
        <authorList>
            <person name="Stacy A."/>
            <person name="Rumbaugh K.P."/>
            <person name="Whiteley M."/>
        </authorList>
    </citation>
    <scope>NUCLEOTIDE SEQUENCE [LARGE SCALE GENOMIC DNA]</scope>
    <source>
        <strain evidence="1 4">624</strain>
    </source>
</reference>
<evidence type="ECO:0000313" key="1">
    <source>
        <dbReference type="EMBL" id="AMQ94935.1"/>
    </source>
</evidence>
<evidence type="ECO:0000313" key="3">
    <source>
        <dbReference type="EMBL" id="TYA38750.1"/>
    </source>
</evidence>
<dbReference type="RefSeq" id="WP_005540937.1">
    <property type="nucleotide sequence ID" value="NZ_CP012959.1"/>
</dbReference>
<sequence length="253" mass="29531">MITKISELEKYISAARGKPYYDYLIALGNTEDIRNKEAYRLYLWNIQISSAFLEVIALYEIALRNAIISALEANYKAYSILNDNFIRALKPLARDELLRAVNTVVKERTLTNNPFNYNEYEIIIGNDNRVLPLRIDTNVVSPGKVVAELRFVFWENMLAKTHRARWINQYNRGFTNIPSTQRDSIITDIHSITEDIRLLRNRICHHEPIFDGRKINLAHQYSQLKKVLDYISPELLEVVDDFSRINELLSNKP</sequence>
<name>A0A5D0EJW3_AGGAC</name>
<dbReference type="EMBL" id="PCGW01000001">
    <property type="protein sequence ID" value="PHO21690.1"/>
    <property type="molecule type" value="Genomic_DNA"/>
</dbReference>
<dbReference type="AlphaFoldDB" id="A0A5D0EJW3"/>
<dbReference type="OrthoDB" id="9813050at2"/>
<reference evidence="3 6" key="3">
    <citation type="submission" date="2019-08" db="EMBL/GenBank/DDBJ databases">
        <title>Whole genome sequencing of Aggregatibacter actinomycetemcomitans cultured from blood stream infections in Denmark reveals a novel phylogenetic lineage expressing serotype a membrane O polysaccharide.</title>
        <authorList>
            <person name="Nedergaard S."/>
            <person name="Kobel C.M."/>
            <person name="Nielsen M.B."/>
            <person name="Moeller R.T."/>
            <person name="Jensen A.B."/>
            <person name="Noerskov-Lauritsen N."/>
        </authorList>
    </citation>
    <scope>NUCLEOTIDE SEQUENCE [LARGE SCALE GENOMIC DNA]</scope>
    <source>
        <strain evidence="3 6">PN_563</strain>
    </source>
</reference>
<dbReference type="Proteomes" id="UP000226080">
    <property type="component" value="Unassembled WGS sequence"/>
</dbReference>
<dbReference type="EMBL" id="CP012959">
    <property type="protein sequence ID" value="AMQ94935.1"/>
    <property type="molecule type" value="Genomic_DNA"/>
</dbReference>
<organism evidence="3 6">
    <name type="scientific">Aggregatibacter actinomycetemcomitans</name>
    <name type="common">Actinobacillus actinomycetemcomitans</name>
    <name type="synonym">Haemophilus actinomycetemcomitans</name>
    <dbReference type="NCBI Taxonomy" id="714"/>
    <lineage>
        <taxon>Bacteria</taxon>
        <taxon>Pseudomonadati</taxon>
        <taxon>Pseudomonadota</taxon>
        <taxon>Gammaproteobacteria</taxon>
        <taxon>Pasteurellales</taxon>
        <taxon>Pasteurellaceae</taxon>
        <taxon>Aggregatibacter</taxon>
    </lineage>
</organism>
<evidence type="ECO:0000313" key="6">
    <source>
        <dbReference type="Proteomes" id="UP000323012"/>
    </source>
</evidence>
<accession>A0A5D0EJW3</accession>
<keyword evidence="5" id="KW-1185">Reference proteome</keyword>
<proteinExistence type="predicted"/>
<protein>
    <submittedName>
        <fullName evidence="3">Abi family protein</fullName>
    </submittedName>
</protein>
<dbReference type="Proteomes" id="UP000323012">
    <property type="component" value="Unassembled WGS sequence"/>
</dbReference>
<dbReference type="InterPro" id="IPR011664">
    <property type="entry name" value="Abi_system_AbiD/AbiF-like"/>
</dbReference>
<dbReference type="KEGG" id="aact:ACT75_10605"/>
<dbReference type="EMBL" id="VSED01000017">
    <property type="protein sequence ID" value="TYA38750.1"/>
    <property type="molecule type" value="Genomic_DNA"/>
</dbReference>
<dbReference type="Proteomes" id="UP000072236">
    <property type="component" value="Chromosome"/>
</dbReference>
<evidence type="ECO:0000313" key="4">
    <source>
        <dbReference type="Proteomes" id="UP000072236"/>
    </source>
</evidence>
<evidence type="ECO:0000313" key="5">
    <source>
        <dbReference type="Proteomes" id="UP000226080"/>
    </source>
</evidence>
<reference evidence="2 5" key="2">
    <citation type="submission" date="2017-10" db="EMBL/GenBank/DDBJ databases">
        <title>Draft genome sequences of Aggregatibacter actinomycetemcomitans strains 310a and 310b.</title>
        <authorList>
            <person name="May A.C."/>
            <person name="Ohta H."/>
            <person name="Maeda H."/>
            <person name="Kokeguchi S."/>
            <person name="Cugini C."/>
        </authorList>
    </citation>
    <scope>NUCLEOTIDE SEQUENCE [LARGE SCALE GENOMIC DNA]</scope>
    <source>
        <strain evidence="2 5">310b</strain>
    </source>
</reference>
<evidence type="ECO:0000313" key="2">
    <source>
        <dbReference type="EMBL" id="PHO21690.1"/>
    </source>
</evidence>